<organism evidence="2 3">
    <name type="scientific">Gelidibacter maritimus</name>
    <dbReference type="NCBI Taxonomy" id="2761487"/>
    <lineage>
        <taxon>Bacteria</taxon>
        <taxon>Pseudomonadati</taxon>
        <taxon>Bacteroidota</taxon>
        <taxon>Flavobacteriia</taxon>
        <taxon>Flavobacteriales</taxon>
        <taxon>Flavobacteriaceae</taxon>
        <taxon>Gelidibacter</taxon>
    </lineage>
</organism>
<protein>
    <submittedName>
        <fullName evidence="2">Uncharacterized protein</fullName>
    </submittedName>
</protein>
<dbReference type="AlphaFoldDB" id="A0A7W2R4T9"/>
<dbReference type="Proteomes" id="UP000541857">
    <property type="component" value="Unassembled WGS sequence"/>
</dbReference>
<dbReference type="EMBL" id="JACGLT010000015">
    <property type="protein sequence ID" value="MBA6154212.1"/>
    <property type="molecule type" value="Genomic_DNA"/>
</dbReference>
<keyword evidence="3" id="KW-1185">Reference proteome</keyword>
<evidence type="ECO:0000256" key="1">
    <source>
        <dbReference type="SAM" id="Coils"/>
    </source>
</evidence>
<evidence type="ECO:0000313" key="3">
    <source>
        <dbReference type="Proteomes" id="UP000541857"/>
    </source>
</evidence>
<keyword evidence="1" id="KW-0175">Coiled coil</keyword>
<dbReference type="InterPro" id="IPR046687">
    <property type="entry name" value="DUF6557"/>
</dbReference>
<evidence type="ECO:0000313" key="2">
    <source>
        <dbReference type="EMBL" id="MBA6154212.1"/>
    </source>
</evidence>
<accession>A0A7W2R4T9</accession>
<sequence length="172" mass="19876">MTFKQLLNANTWPTIIPLFIEAYPDAKKDMVGYKAVFERLKTMSPESIDVSIVITKEGNGDDAYIDVSGLHKYPKNKEETYSQGIEFVSWRKWLGMDISKESLANFSELEIIVHCIYEMTFVGFTEEAIQEKINEIEKSKKERELMTKEESDAVTASVEKILSKWRDEEDSE</sequence>
<reference evidence="2 3" key="1">
    <citation type="submission" date="2020-07" db="EMBL/GenBank/DDBJ databases">
        <title>Bacterium isolated from marine sediment.</title>
        <authorList>
            <person name="Shang D."/>
        </authorList>
    </citation>
    <scope>NUCLEOTIDE SEQUENCE [LARGE SCALE GENOMIC DNA]</scope>
    <source>
        <strain evidence="2 3">F6074</strain>
    </source>
</reference>
<proteinExistence type="predicted"/>
<name>A0A7W2R4T9_9FLAO</name>
<comment type="caution">
    <text evidence="2">The sequence shown here is derived from an EMBL/GenBank/DDBJ whole genome shotgun (WGS) entry which is preliminary data.</text>
</comment>
<dbReference type="RefSeq" id="WP_182206487.1">
    <property type="nucleotide sequence ID" value="NZ_JACGLT010000015.1"/>
</dbReference>
<dbReference type="Pfam" id="PF20194">
    <property type="entry name" value="DUF6557"/>
    <property type="match status" value="1"/>
</dbReference>
<feature type="coiled-coil region" evidence="1">
    <location>
        <begin position="122"/>
        <end position="149"/>
    </location>
</feature>
<gene>
    <name evidence="2" type="ORF">H3Z82_15910</name>
</gene>